<evidence type="ECO:0000256" key="4">
    <source>
        <dbReference type="PROSITE-ProRule" id="PRU00335"/>
    </source>
</evidence>
<dbReference type="Pfam" id="PF14246">
    <property type="entry name" value="TetR_C_7"/>
    <property type="match status" value="1"/>
</dbReference>
<dbReference type="GO" id="GO:0003700">
    <property type="term" value="F:DNA-binding transcription factor activity"/>
    <property type="evidence" value="ECO:0007669"/>
    <property type="project" value="TreeGrafter"/>
</dbReference>
<dbReference type="InterPro" id="IPR009057">
    <property type="entry name" value="Homeodomain-like_sf"/>
</dbReference>
<dbReference type="InterPro" id="IPR050109">
    <property type="entry name" value="HTH-type_TetR-like_transc_reg"/>
</dbReference>
<keyword evidence="1" id="KW-0805">Transcription regulation</keyword>
<dbReference type="PANTHER" id="PTHR30055">
    <property type="entry name" value="HTH-TYPE TRANSCRIPTIONAL REGULATOR RUTR"/>
    <property type="match status" value="1"/>
</dbReference>
<keyword evidence="3" id="KW-0804">Transcription</keyword>
<dbReference type="FunFam" id="1.10.10.60:FF:000141">
    <property type="entry name" value="TetR family transcriptional regulator"/>
    <property type="match status" value="1"/>
</dbReference>
<dbReference type="RefSeq" id="WP_185069232.1">
    <property type="nucleotide sequence ID" value="NZ_JACHMB010000001.1"/>
</dbReference>
<dbReference type="AlphaFoldDB" id="A0A7W9G1N9"/>
<feature type="DNA-binding region" description="H-T-H motif" evidence="4">
    <location>
        <begin position="33"/>
        <end position="52"/>
    </location>
</feature>
<dbReference type="InterPro" id="IPR039536">
    <property type="entry name" value="TetR_C_Proteobacteria"/>
</dbReference>
<name>A0A7W9G1N9_9ACTN</name>
<keyword evidence="2 4" id="KW-0238">DNA-binding</keyword>
<sequence length="219" mass="24273">MAPEEDGRTARKRRQIMDAARPVFLRNGYVGASMDEVAALAAVSKQTVYKHFTDKEQLFTSIILDTTTQVDGLAKLITAALDDSEDLAEDLGELARQFLGALMRPDVLRLRRLVIAEADRFPDLGRTWYQQGFERSLETLAAAFERLAGRGLLRLDDAELAAQHFVGLLLWIPVNKVMFWGGGDHYTEADLERLSEAAVAAFLRAYGASPTGRARSDIS</sequence>
<evidence type="ECO:0000256" key="1">
    <source>
        <dbReference type="ARBA" id="ARBA00023015"/>
    </source>
</evidence>
<organism evidence="6 7">
    <name type="scientific">Nonomuraea jabiensis</name>
    <dbReference type="NCBI Taxonomy" id="882448"/>
    <lineage>
        <taxon>Bacteria</taxon>
        <taxon>Bacillati</taxon>
        <taxon>Actinomycetota</taxon>
        <taxon>Actinomycetes</taxon>
        <taxon>Streptosporangiales</taxon>
        <taxon>Streptosporangiaceae</taxon>
        <taxon>Nonomuraea</taxon>
    </lineage>
</organism>
<dbReference type="Proteomes" id="UP000579153">
    <property type="component" value="Unassembled WGS sequence"/>
</dbReference>
<evidence type="ECO:0000313" key="6">
    <source>
        <dbReference type="EMBL" id="MBB5775563.1"/>
    </source>
</evidence>
<dbReference type="InterPro" id="IPR001647">
    <property type="entry name" value="HTH_TetR"/>
</dbReference>
<evidence type="ECO:0000256" key="2">
    <source>
        <dbReference type="ARBA" id="ARBA00023125"/>
    </source>
</evidence>
<evidence type="ECO:0000313" key="7">
    <source>
        <dbReference type="Proteomes" id="UP000579153"/>
    </source>
</evidence>
<proteinExistence type="predicted"/>
<comment type="caution">
    <text evidence="6">The sequence shown here is derived from an EMBL/GenBank/DDBJ whole genome shotgun (WGS) entry which is preliminary data.</text>
</comment>
<dbReference type="PRINTS" id="PR00455">
    <property type="entry name" value="HTHTETR"/>
</dbReference>
<gene>
    <name evidence="6" type="ORF">HD596_002319</name>
</gene>
<evidence type="ECO:0000256" key="3">
    <source>
        <dbReference type="ARBA" id="ARBA00023163"/>
    </source>
</evidence>
<dbReference type="SUPFAM" id="SSF46689">
    <property type="entry name" value="Homeodomain-like"/>
    <property type="match status" value="1"/>
</dbReference>
<dbReference type="SUPFAM" id="SSF48498">
    <property type="entry name" value="Tetracyclin repressor-like, C-terminal domain"/>
    <property type="match status" value="1"/>
</dbReference>
<dbReference type="Pfam" id="PF00440">
    <property type="entry name" value="TetR_N"/>
    <property type="match status" value="1"/>
</dbReference>
<accession>A0A7W9G1N9</accession>
<dbReference type="PROSITE" id="PS50977">
    <property type="entry name" value="HTH_TETR_2"/>
    <property type="match status" value="1"/>
</dbReference>
<dbReference type="Gene3D" id="1.10.357.10">
    <property type="entry name" value="Tetracycline Repressor, domain 2"/>
    <property type="match status" value="1"/>
</dbReference>
<dbReference type="InterPro" id="IPR036271">
    <property type="entry name" value="Tet_transcr_reg_TetR-rel_C_sf"/>
</dbReference>
<dbReference type="GO" id="GO:0000976">
    <property type="term" value="F:transcription cis-regulatory region binding"/>
    <property type="evidence" value="ECO:0007669"/>
    <property type="project" value="TreeGrafter"/>
</dbReference>
<reference evidence="6 7" key="1">
    <citation type="submission" date="2020-08" db="EMBL/GenBank/DDBJ databases">
        <title>Sequencing the genomes of 1000 actinobacteria strains.</title>
        <authorList>
            <person name="Klenk H.-P."/>
        </authorList>
    </citation>
    <scope>NUCLEOTIDE SEQUENCE [LARGE SCALE GENOMIC DNA]</scope>
    <source>
        <strain evidence="6 7">DSM 45507</strain>
    </source>
</reference>
<keyword evidence="7" id="KW-1185">Reference proteome</keyword>
<dbReference type="PANTHER" id="PTHR30055:SF146">
    <property type="entry name" value="HTH-TYPE TRANSCRIPTIONAL DUAL REGULATOR CECR"/>
    <property type="match status" value="1"/>
</dbReference>
<evidence type="ECO:0000259" key="5">
    <source>
        <dbReference type="PROSITE" id="PS50977"/>
    </source>
</evidence>
<protein>
    <submittedName>
        <fullName evidence="6">TetR/AcrR family transcriptional repressor of mexJK operon</fullName>
    </submittedName>
</protein>
<dbReference type="GO" id="GO:0045892">
    <property type="term" value="P:negative regulation of DNA-templated transcription"/>
    <property type="evidence" value="ECO:0007669"/>
    <property type="project" value="UniProtKB-ARBA"/>
</dbReference>
<feature type="domain" description="HTH tetR-type" evidence="5">
    <location>
        <begin position="10"/>
        <end position="70"/>
    </location>
</feature>
<dbReference type="EMBL" id="JACHMB010000001">
    <property type="protein sequence ID" value="MBB5775563.1"/>
    <property type="molecule type" value="Genomic_DNA"/>
</dbReference>